<evidence type="ECO:0000313" key="2">
    <source>
        <dbReference type="EMBL" id="MFB9824591.1"/>
    </source>
</evidence>
<dbReference type="RefSeq" id="WP_225935076.1">
    <property type="nucleotide sequence ID" value="NZ_CP082286.1"/>
</dbReference>
<organism evidence="2 3">
    <name type="scientific">Halobaculum roseum</name>
    <dbReference type="NCBI Taxonomy" id="2175149"/>
    <lineage>
        <taxon>Archaea</taxon>
        <taxon>Methanobacteriati</taxon>
        <taxon>Methanobacteriota</taxon>
        <taxon>Stenosarchaea group</taxon>
        <taxon>Halobacteria</taxon>
        <taxon>Halobacteriales</taxon>
        <taxon>Haloferacaceae</taxon>
        <taxon>Halobaculum</taxon>
    </lineage>
</organism>
<dbReference type="Proteomes" id="UP001589595">
    <property type="component" value="Unassembled WGS sequence"/>
</dbReference>
<protein>
    <submittedName>
        <fullName evidence="2">DUF5809 family protein</fullName>
    </submittedName>
</protein>
<feature type="compositionally biased region" description="Basic and acidic residues" evidence="1">
    <location>
        <begin position="127"/>
        <end position="153"/>
    </location>
</feature>
<sequence>MDTEGTLAPATPAEAREEYETLVPAAKVAVREAAKAMEFDREEYADRVTGEVIETVRDALFASLLEVHVGTREEYEAWLDDHPEYEPDMAGSDNVDNVVWHPVAFAPDSEGERSESSGRAGSGAGREQSERPEKSSGERGDPRDGEATRERTKPVVAATWQAEREAALGTLRRRAFGRAYRPVVDGGGETGSDEA</sequence>
<comment type="caution">
    <text evidence="2">The sequence shown here is derived from an EMBL/GenBank/DDBJ whole genome shotgun (WGS) entry which is preliminary data.</text>
</comment>
<feature type="region of interest" description="Disordered" evidence="1">
    <location>
        <begin position="105"/>
        <end position="195"/>
    </location>
</feature>
<dbReference type="EMBL" id="JBHMAJ010000007">
    <property type="protein sequence ID" value="MFB9824591.1"/>
    <property type="molecule type" value="Genomic_DNA"/>
</dbReference>
<feature type="compositionally biased region" description="Gly residues" evidence="1">
    <location>
        <begin position="185"/>
        <end position="195"/>
    </location>
</feature>
<reference evidence="2" key="1">
    <citation type="submission" date="2024-09" db="EMBL/GenBank/DDBJ databases">
        <authorList>
            <person name="Sun Q."/>
        </authorList>
    </citation>
    <scope>NUCLEOTIDE SEQUENCE [LARGE SCALE GENOMIC DNA]</scope>
    <source>
        <strain evidence="2">JCM 31273</strain>
    </source>
</reference>
<dbReference type="GeneID" id="67876397"/>
<evidence type="ECO:0000313" key="3">
    <source>
        <dbReference type="Proteomes" id="UP001589595"/>
    </source>
</evidence>
<name>A0ABD5MRC8_9EURY</name>
<accession>A0ABD5MRC8</accession>
<dbReference type="InterPro" id="IPR043832">
    <property type="entry name" value="DUF5809"/>
</dbReference>
<keyword evidence="3" id="KW-1185">Reference proteome</keyword>
<dbReference type="Pfam" id="PF19125">
    <property type="entry name" value="DUF5809"/>
    <property type="match status" value="2"/>
</dbReference>
<gene>
    <name evidence="2" type="ORF">ACFFOL_10485</name>
</gene>
<proteinExistence type="predicted"/>
<evidence type="ECO:0000256" key="1">
    <source>
        <dbReference type="SAM" id="MobiDB-lite"/>
    </source>
</evidence>
<dbReference type="AlphaFoldDB" id="A0ABD5MRC8"/>